<feature type="compositionally biased region" description="Polar residues" evidence="2">
    <location>
        <begin position="173"/>
        <end position="190"/>
    </location>
</feature>
<dbReference type="EMBL" id="LXFE01002257">
    <property type="protein sequence ID" value="OLL23123.1"/>
    <property type="molecule type" value="Genomic_DNA"/>
</dbReference>
<dbReference type="SUPFAM" id="SSF56784">
    <property type="entry name" value="HAD-like"/>
    <property type="match status" value="1"/>
</dbReference>
<dbReference type="STRING" id="1198029.A0A1U7LKK1"/>
<dbReference type="Pfam" id="PF04571">
    <property type="entry name" value="Lipin_N"/>
    <property type="match status" value="1"/>
</dbReference>
<dbReference type="GO" id="GO:0008195">
    <property type="term" value="F:phosphatidate phosphatase activity"/>
    <property type="evidence" value="ECO:0007669"/>
    <property type="project" value="EnsemblFungi"/>
</dbReference>
<evidence type="ECO:0000313" key="5">
    <source>
        <dbReference type="Proteomes" id="UP000186594"/>
    </source>
</evidence>
<dbReference type="InterPro" id="IPR007651">
    <property type="entry name" value="Lipin_N"/>
</dbReference>
<dbReference type="AlphaFoldDB" id="A0A1U7LKK1"/>
<comment type="caution">
    <text evidence="4">The sequence shown here is derived from an EMBL/GenBank/DDBJ whole genome shotgun (WGS) entry which is preliminary data.</text>
</comment>
<dbReference type="GO" id="GO:0008654">
    <property type="term" value="P:phospholipid biosynthetic process"/>
    <property type="evidence" value="ECO:0007669"/>
    <property type="project" value="EnsemblFungi"/>
</dbReference>
<protein>
    <submittedName>
        <fullName evidence="4">Nuclear elongation and deformation protein 1</fullName>
    </submittedName>
</protein>
<dbReference type="InterPro" id="IPR057124">
    <property type="entry name" value="Ned1-like_M"/>
</dbReference>
<dbReference type="InterPro" id="IPR026058">
    <property type="entry name" value="LIPIN"/>
</dbReference>
<dbReference type="OMA" id="QDYSMKL"/>
<evidence type="ECO:0000256" key="1">
    <source>
        <dbReference type="ARBA" id="ARBA00005476"/>
    </source>
</evidence>
<dbReference type="GO" id="GO:0019915">
    <property type="term" value="P:lipid storage"/>
    <property type="evidence" value="ECO:0007669"/>
    <property type="project" value="EnsemblFungi"/>
</dbReference>
<dbReference type="InterPro" id="IPR013209">
    <property type="entry name" value="LNS2"/>
</dbReference>
<dbReference type="GO" id="GO:0006651">
    <property type="term" value="P:diacylglycerol biosynthetic process"/>
    <property type="evidence" value="ECO:0007669"/>
    <property type="project" value="EnsemblFungi"/>
</dbReference>
<reference evidence="4 5" key="1">
    <citation type="submission" date="2016-04" db="EMBL/GenBank/DDBJ databases">
        <title>Evolutionary innovation and constraint leading to complex multicellularity in the Ascomycota.</title>
        <authorList>
            <person name="Cisse O."/>
            <person name="Nguyen A."/>
            <person name="Hewitt D.A."/>
            <person name="Jedd G."/>
            <person name="Stajich J.E."/>
        </authorList>
    </citation>
    <scope>NUCLEOTIDE SEQUENCE [LARGE SCALE GENOMIC DNA]</scope>
    <source>
        <strain evidence="4 5">DAH-3</strain>
    </source>
</reference>
<dbReference type="InterPro" id="IPR036412">
    <property type="entry name" value="HAD-like_sf"/>
</dbReference>
<organism evidence="4 5">
    <name type="scientific">Neolecta irregularis (strain DAH-3)</name>
    <dbReference type="NCBI Taxonomy" id="1198029"/>
    <lineage>
        <taxon>Eukaryota</taxon>
        <taxon>Fungi</taxon>
        <taxon>Dikarya</taxon>
        <taxon>Ascomycota</taxon>
        <taxon>Taphrinomycotina</taxon>
        <taxon>Neolectales</taxon>
        <taxon>Neolectaceae</taxon>
        <taxon>Neolecta</taxon>
    </lineage>
</organism>
<dbReference type="PANTHER" id="PTHR12181:SF12">
    <property type="entry name" value="PHOSPHATIDATE PHOSPHATASE"/>
    <property type="match status" value="1"/>
</dbReference>
<dbReference type="GO" id="GO:0071763">
    <property type="term" value="P:nuclear membrane organization"/>
    <property type="evidence" value="ECO:0007669"/>
    <property type="project" value="EnsemblFungi"/>
</dbReference>
<dbReference type="GO" id="GO:0000976">
    <property type="term" value="F:transcription cis-regulatory region binding"/>
    <property type="evidence" value="ECO:0007669"/>
    <property type="project" value="EnsemblFungi"/>
</dbReference>
<gene>
    <name evidence="4" type="ORF">NEOLI_002007</name>
</gene>
<evidence type="ECO:0000256" key="2">
    <source>
        <dbReference type="SAM" id="MobiDB-lite"/>
    </source>
</evidence>
<feature type="compositionally biased region" description="Acidic residues" evidence="2">
    <location>
        <begin position="590"/>
        <end position="621"/>
    </location>
</feature>
<feature type="domain" description="LNS2/PITP" evidence="3">
    <location>
        <begin position="426"/>
        <end position="543"/>
    </location>
</feature>
<evidence type="ECO:0000259" key="3">
    <source>
        <dbReference type="SMART" id="SM00775"/>
    </source>
</evidence>
<dbReference type="GO" id="GO:0034389">
    <property type="term" value="P:lipid droplet organization"/>
    <property type="evidence" value="ECO:0007669"/>
    <property type="project" value="EnsemblFungi"/>
</dbReference>
<evidence type="ECO:0000313" key="4">
    <source>
        <dbReference type="EMBL" id="OLL23123.1"/>
    </source>
</evidence>
<dbReference type="GO" id="GO:0005811">
    <property type="term" value="C:lipid droplet"/>
    <property type="evidence" value="ECO:0007669"/>
    <property type="project" value="EnsemblFungi"/>
</dbReference>
<accession>A0A1U7LKK1</accession>
<sequence>MQYVGRAFGSVSRTWNSINPATLSGAIDVIVVERENGDLVCSPFHVRFGKFSTFRPSEKKVEFRINGDKTDFAMKLGEGGEAFFVFETDRAVPQELQTSPVLSPTTSPLAPGTVWPAPFQEPDFLDLDRASASSEATLTATKCNEAYVSVKAASDTNVPQSQPIDIKGSVSREWSITPNSPTSHSDNWSLENEHRPLGRASSMDWVSHHLKVESDRRPSASRSSSAPRLADTRTILERAHIISEKLNITNIPTHIMDNGDVMLDMHGYKSTHEDEIHAALKARDILAAELKGDIDIESLIEADRDGNLWIYASEGAKEAAAQKSRELSPEPGSAPGLRNYSNDSIPFLSSSPESEPSLHHSKSEPTLQISSYSDPNRNYAKTLRLTSDQLKSLNLKDGPNPMSFSVNQGRSICTAHMYFWKWNVPVVISDIDGTITNRSVGQADTTRNYLKTIEQAKYKIPEGPVLMSPDRTMAALRREMILKKPEVFKMACLQDIQYLYGENVNPFYAGFGNRIADAVSYRSAGVPSSRIFTINSYAEVRMELLELAGYRSSYIYMTDLVDHFFPPVGFAQSGEYTDAIFWKESLPEVEFSESSEVDEDVGSDGSEGEEEGGEDEDGDFE</sequence>
<feature type="region of interest" description="Disordered" evidence="2">
    <location>
        <begin position="173"/>
        <end position="192"/>
    </location>
</feature>
<dbReference type="GO" id="GO:0005773">
    <property type="term" value="C:vacuole"/>
    <property type="evidence" value="ECO:0007669"/>
    <property type="project" value="EnsemblFungi"/>
</dbReference>
<dbReference type="GO" id="GO:0006276">
    <property type="term" value="P:plasmid maintenance"/>
    <property type="evidence" value="ECO:0007669"/>
    <property type="project" value="EnsemblFungi"/>
</dbReference>
<dbReference type="GO" id="GO:0019432">
    <property type="term" value="P:triglyceride biosynthetic process"/>
    <property type="evidence" value="ECO:0007669"/>
    <property type="project" value="EnsemblFungi"/>
</dbReference>
<dbReference type="SMART" id="SM00775">
    <property type="entry name" value="LNS2"/>
    <property type="match status" value="1"/>
</dbReference>
<name>A0A1U7LKK1_NEOID</name>
<feature type="region of interest" description="Disordered" evidence="2">
    <location>
        <begin position="589"/>
        <end position="621"/>
    </location>
</feature>
<proteinExistence type="inferred from homology"/>
<dbReference type="GO" id="GO:0009060">
    <property type="term" value="P:aerobic respiration"/>
    <property type="evidence" value="ECO:0007669"/>
    <property type="project" value="EnsemblFungi"/>
</dbReference>
<dbReference type="GO" id="GO:0042144">
    <property type="term" value="P:vacuole fusion, non-autophagic"/>
    <property type="evidence" value="ECO:0007669"/>
    <property type="project" value="EnsemblFungi"/>
</dbReference>
<dbReference type="GO" id="GO:0007029">
    <property type="term" value="P:endoplasmic reticulum organization"/>
    <property type="evidence" value="ECO:0007669"/>
    <property type="project" value="EnsemblFungi"/>
</dbReference>
<dbReference type="GO" id="GO:0005829">
    <property type="term" value="C:cytosol"/>
    <property type="evidence" value="ECO:0007669"/>
    <property type="project" value="EnsemblFungi"/>
</dbReference>
<dbReference type="GO" id="GO:0009062">
    <property type="term" value="P:fatty acid catabolic process"/>
    <property type="evidence" value="ECO:0007669"/>
    <property type="project" value="TreeGrafter"/>
</dbReference>
<feature type="region of interest" description="Disordered" evidence="2">
    <location>
        <begin position="320"/>
        <end position="374"/>
    </location>
</feature>
<dbReference type="PANTHER" id="PTHR12181">
    <property type="entry name" value="LIPIN"/>
    <property type="match status" value="1"/>
</dbReference>
<comment type="similarity">
    <text evidence="1">Belongs to the lipin family.</text>
</comment>
<keyword evidence="5" id="KW-1185">Reference proteome</keyword>
<dbReference type="Pfam" id="PF08235">
    <property type="entry name" value="LNS2"/>
    <property type="match status" value="1"/>
</dbReference>
<dbReference type="Proteomes" id="UP000186594">
    <property type="component" value="Unassembled WGS sequence"/>
</dbReference>
<dbReference type="Pfam" id="PF24565">
    <property type="entry name" value="Ned1_M"/>
    <property type="match status" value="1"/>
</dbReference>
<dbReference type="InterPro" id="IPR031315">
    <property type="entry name" value="LNS2/PITP"/>
</dbReference>
<dbReference type="GO" id="GO:0031965">
    <property type="term" value="C:nuclear membrane"/>
    <property type="evidence" value="ECO:0007669"/>
    <property type="project" value="EnsemblFungi"/>
</dbReference>